<dbReference type="GO" id="GO:0000156">
    <property type="term" value="F:phosphorelay response regulator activity"/>
    <property type="evidence" value="ECO:0007669"/>
    <property type="project" value="TreeGrafter"/>
</dbReference>
<evidence type="ECO:0000256" key="4">
    <source>
        <dbReference type="PROSITE-ProRule" id="PRU00169"/>
    </source>
</evidence>
<dbReference type="PANTHER" id="PTHR48111:SF67">
    <property type="entry name" value="TRANSCRIPTIONAL REGULATORY PROTEIN TCTD"/>
    <property type="match status" value="1"/>
</dbReference>
<evidence type="ECO:0000256" key="1">
    <source>
        <dbReference type="ARBA" id="ARBA00023015"/>
    </source>
</evidence>
<evidence type="ECO:0000313" key="9">
    <source>
        <dbReference type="Proteomes" id="UP000316688"/>
    </source>
</evidence>
<dbReference type="InterPro" id="IPR016032">
    <property type="entry name" value="Sig_transdc_resp-reg_C-effctor"/>
</dbReference>
<dbReference type="InterPro" id="IPR001789">
    <property type="entry name" value="Sig_transdc_resp-reg_receiver"/>
</dbReference>
<keyword evidence="1" id="KW-0805">Transcription regulation</keyword>
<sequence length="231" mass="24929">MAGMIDALVIEDEADIRDAVVGYLTQVGWTTAGVESVEAADAALAQTDAAVLVLDLALPGESGLDWLRRRPDLRGKGIIMVTAAGREAERIAGRDAGADDYFVKPVNLVELSVSVRNLIARLPVNDHWQLDSLSWQLRAPDGSAVRLTASELALLELLAGQPGAVVERDTIIRRLGADPETYDIRRMEVMLRRLRVKIADQLGLEAPIVTVRGTGYAFTAEIDWTGEGSTG</sequence>
<dbReference type="GO" id="GO:0000976">
    <property type="term" value="F:transcription cis-regulatory region binding"/>
    <property type="evidence" value="ECO:0007669"/>
    <property type="project" value="TreeGrafter"/>
</dbReference>
<dbReference type="Pfam" id="PF00072">
    <property type="entry name" value="Response_reg"/>
    <property type="match status" value="1"/>
</dbReference>
<dbReference type="InterPro" id="IPR039420">
    <property type="entry name" value="WalR-like"/>
</dbReference>
<dbReference type="GO" id="GO:0032993">
    <property type="term" value="C:protein-DNA complex"/>
    <property type="evidence" value="ECO:0007669"/>
    <property type="project" value="TreeGrafter"/>
</dbReference>
<dbReference type="Gene3D" id="3.40.50.2300">
    <property type="match status" value="1"/>
</dbReference>
<dbReference type="Proteomes" id="UP000316688">
    <property type="component" value="Unassembled WGS sequence"/>
</dbReference>
<feature type="domain" description="OmpR/PhoB-type" evidence="7">
    <location>
        <begin position="120"/>
        <end position="220"/>
    </location>
</feature>
<dbReference type="PROSITE" id="PS51755">
    <property type="entry name" value="OMPR_PHOB"/>
    <property type="match status" value="1"/>
</dbReference>
<dbReference type="Gene3D" id="1.10.10.10">
    <property type="entry name" value="Winged helix-like DNA-binding domain superfamily/Winged helix DNA-binding domain"/>
    <property type="match status" value="1"/>
</dbReference>
<dbReference type="PANTHER" id="PTHR48111">
    <property type="entry name" value="REGULATOR OF RPOS"/>
    <property type="match status" value="1"/>
</dbReference>
<reference evidence="8 9" key="1">
    <citation type="submission" date="2019-07" db="EMBL/GenBank/DDBJ databases">
        <title>Reclasification of Spiribacter aquaticus.</title>
        <authorList>
            <person name="Leon M.J."/>
            <person name="Sanchez-Porro C."/>
            <person name="Ventosa A."/>
        </authorList>
    </citation>
    <scope>NUCLEOTIDE SEQUENCE [LARGE SCALE GENOMIC DNA]</scope>
    <source>
        <strain evidence="8 9">SP30</strain>
    </source>
</reference>
<dbReference type="InterPro" id="IPR036388">
    <property type="entry name" value="WH-like_DNA-bd_sf"/>
</dbReference>
<dbReference type="GO" id="GO:0005829">
    <property type="term" value="C:cytosol"/>
    <property type="evidence" value="ECO:0007669"/>
    <property type="project" value="TreeGrafter"/>
</dbReference>
<dbReference type="SMART" id="SM00862">
    <property type="entry name" value="Trans_reg_C"/>
    <property type="match status" value="1"/>
</dbReference>
<keyword evidence="9" id="KW-1185">Reference proteome</keyword>
<evidence type="ECO:0000259" key="7">
    <source>
        <dbReference type="PROSITE" id="PS51755"/>
    </source>
</evidence>
<dbReference type="RefSeq" id="WP_083217691.1">
    <property type="nucleotide sequence ID" value="NZ_VMKP01000003.1"/>
</dbReference>
<feature type="DNA-binding region" description="OmpR/PhoB-type" evidence="5">
    <location>
        <begin position="120"/>
        <end position="220"/>
    </location>
</feature>
<dbReference type="EMBL" id="VMKP01000003">
    <property type="protein sequence ID" value="TVO64513.1"/>
    <property type="molecule type" value="Genomic_DNA"/>
</dbReference>
<dbReference type="SUPFAM" id="SSF52172">
    <property type="entry name" value="CheY-like"/>
    <property type="match status" value="1"/>
</dbReference>
<evidence type="ECO:0000313" key="8">
    <source>
        <dbReference type="EMBL" id="TVO64513.1"/>
    </source>
</evidence>
<protein>
    <submittedName>
        <fullName evidence="8">Response regulator transcription factor</fullName>
    </submittedName>
</protein>
<evidence type="ECO:0000256" key="3">
    <source>
        <dbReference type="ARBA" id="ARBA00023163"/>
    </source>
</evidence>
<dbReference type="GO" id="GO:0006355">
    <property type="term" value="P:regulation of DNA-templated transcription"/>
    <property type="evidence" value="ECO:0007669"/>
    <property type="project" value="InterPro"/>
</dbReference>
<dbReference type="InterPro" id="IPR001867">
    <property type="entry name" value="OmpR/PhoB-type_DNA-bd"/>
</dbReference>
<name>A0A557RH99_9GAMM</name>
<comment type="caution">
    <text evidence="8">The sequence shown here is derived from an EMBL/GenBank/DDBJ whole genome shotgun (WGS) entry which is preliminary data.</text>
</comment>
<gene>
    <name evidence="8" type="ORF">FPL11_07620</name>
</gene>
<feature type="domain" description="Response regulatory" evidence="6">
    <location>
        <begin position="6"/>
        <end position="119"/>
    </location>
</feature>
<dbReference type="AlphaFoldDB" id="A0A557RH99"/>
<evidence type="ECO:0000259" key="6">
    <source>
        <dbReference type="PROSITE" id="PS50110"/>
    </source>
</evidence>
<dbReference type="SUPFAM" id="SSF46894">
    <property type="entry name" value="C-terminal effector domain of the bipartite response regulators"/>
    <property type="match status" value="1"/>
</dbReference>
<keyword evidence="3" id="KW-0804">Transcription</keyword>
<accession>A0A557RH99</accession>
<dbReference type="InterPro" id="IPR011006">
    <property type="entry name" value="CheY-like_superfamily"/>
</dbReference>
<feature type="modified residue" description="4-aspartylphosphate" evidence="4">
    <location>
        <position position="55"/>
    </location>
</feature>
<evidence type="ECO:0000256" key="2">
    <source>
        <dbReference type="ARBA" id="ARBA00023125"/>
    </source>
</evidence>
<dbReference type="PROSITE" id="PS50110">
    <property type="entry name" value="RESPONSE_REGULATORY"/>
    <property type="match status" value="1"/>
</dbReference>
<keyword evidence="2 5" id="KW-0238">DNA-binding</keyword>
<dbReference type="SMART" id="SM00448">
    <property type="entry name" value="REC"/>
    <property type="match status" value="1"/>
</dbReference>
<dbReference type="Pfam" id="PF00486">
    <property type="entry name" value="Trans_reg_C"/>
    <property type="match status" value="1"/>
</dbReference>
<proteinExistence type="predicted"/>
<organism evidence="8 9">
    <name type="scientific">Spiribacter aquaticus</name>
    <dbReference type="NCBI Taxonomy" id="1935996"/>
    <lineage>
        <taxon>Bacteria</taxon>
        <taxon>Pseudomonadati</taxon>
        <taxon>Pseudomonadota</taxon>
        <taxon>Gammaproteobacteria</taxon>
        <taxon>Chromatiales</taxon>
        <taxon>Ectothiorhodospiraceae</taxon>
        <taxon>Spiribacter</taxon>
    </lineage>
</organism>
<keyword evidence="4" id="KW-0597">Phosphoprotein</keyword>
<evidence type="ECO:0000256" key="5">
    <source>
        <dbReference type="PROSITE-ProRule" id="PRU01091"/>
    </source>
</evidence>